<accession>A0A0A9EDN7</accession>
<proteinExistence type="predicted"/>
<sequence length="33" mass="3834">MLLQTLLPIFSGLSNLLFYFHSSKNVPYYSAMH</sequence>
<organism evidence="1">
    <name type="scientific">Arundo donax</name>
    <name type="common">Giant reed</name>
    <name type="synonym">Donax arundinaceus</name>
    <dbReference type="NCBI Taxonomy" id="35708"/>
    <lineage>
        <taxon>Eukaryota</taxon>
        <taxon>Viridiplantae</taxon>
        <taxon>Streptophyta</taxon>
        <taxon>Embryophyta</taxon>
        <taxon>Tracheophyta</taxon>
        <taxon>Spermatophyta</taxon>
        <taxon>Magnoliopsida</taxon>
        <taxon>Liliopsida</taxon>
        <taxon>Poales</taxon>
        <taxon>Poaceae</taxon>
        <taxon>PACMAD clade</taxon>
        <taxon>Arundinoideae</taxon>
        <taxon>Arundineae</taxon>
        <taxon>Arundo</taxon>
    </lineage>
</organism>
<reference evidence="1" key="2">
    <citation type="journal article" date="2015" name="Data Brief">
        <title>Shoot transcriptome of the giant reed, Arundo donax.</title>
        <authorList>
            <person name="Barrero R.A."/>
            <person name="Guerrero F.D."/>
            <person name="Moolhuijzen P."/>
            <person name="Goolsby J.A."/>
            <person name="Tidwell J."/>
            <person name="Bellgard S.E."/>
            <person name="Bellgard M.I."/>
        </authorList>
    </citation>
    <scope>NUCLEOTIDE SEQUENCE</scope>
    <source>
        <tissue evidence="1">Shoot tissue taken approximately 20 cm above the soil surface</tissue>
    </source>
</reference>
<protein>
    <submittedName>
        <fullName evidence="1">Uncharacterized protein</fullName>
    </submittedName>
</protein>
<dbReference type="EMBL" id="GBRH01199729">
    <property type="protein sequence ID" value="JAD98166.1"/>
    <property type="molecule type" value="Transcribed_RNA"/>
</dbReference>
<reference evidence="1" key="1">
    <citation type="submission" date="2014-09" db="EMBL/GenBank/DDBJ databases">
        <authorList>
            <person name="Magalhaes I.L.F."/>
            <person name="Oliveira U."/>
            <person name="Santos F.R."/>
            <person name="Vidigal T.H.D.A."/>
            <person name="Brescovit A.D."/>
            <person name="Santos A.J."/>
        </authorList>
    </citation>
    <scope>NUCLEOTIDE SEQUENCE</scope>
    <source>
        <tissue evidence="1">Shoot tissue taken approximately 20 cm above the soil surface</tissue>
    </source>
</reference>
<dbReference type="AlphaFoldDB" id="A0A0A9EDN7"/>
<evidence type="ECO:0000313" key="1">
    <source>
        <dbReference type="EMBL" id="JAD98166.1"/>
    </source>
</evidence>
<name>A0A0A9EDN7_ARUDO</name>